<dbReference type="PANTHER" id="PTHR33392:SF6">
    <property type="entry name" value="POLYISOPRENYL-TEICHOIC ACID--PEPTIDOGLYCAN TEICHOIC ACID TRANSFERASE TAGU"/>
    <property type="match status" value="1"/>
</dbReference>
<keyword evidence="6" id="KW-1185">Reference proteome</keyword>
<name>A0ABS4JJR1_9BACL</name>
<feature type="compositionally biased region" description="Low complexity" evidence="2">
    <location>
        <begin position="53"/>
        <end position="67"/>
    </location>
</feature>
<dbReference type="Pfam" id="PF03816">
    <property type="entry name" value="LytR_cpsA_psr"/>
    <property type="match status" value="1"/>
</dbReference>
<keyword evidence="3" id="KW-0812">Transmembrane</keyword>
<dbReference type="Proteomes" id="UP001519288">
    <property type="component" value="Unassembled WGS sequence"/>
</dbReference>
<dbReference type="EMBL" id="JAGGLD010000005">
    <property type="protein sequence ID" value="MBP2001943.1"/>
    <property type="molecule type" value="Genomic_DNA"/>
</dbReference>
<evidence type="ECO:0000313" key="6">
    <source>
        <dbReference type="Proteomes" id="UP001519288"/>
    </source>
</evidence>
<dbReference type="Gene3D" id="3.40.630.190">
    <property type="entry name" value="LCP protein"/>
    <property type="match status" value="1"/>
</dbReference>
<feature type="region of interest" description="Disordered" evidence="2">
    <location>
        <begin position="46"/>
        <end position="67"/>
    </location>
</feature>
<organism evidence="5 6">
    <name type="scientific">Paenibacillus shirakamiensis</name>
    <dbReference type="NCBI Taxonomy" id="1265935"/>
    <lineage>
        <taxon>Bacteria</taxon>
        <taxon>Bacillati</taxon>
        <taxon>Bacillota</taxon>
        <taxon>Bacilli</taxon>
        <taxon>Bacillales</taxon>
        <taxon>Paenibacillaceae</taxon>
        <taxon>Paenibacillus</taxon>
    </lineage>
</organism>
<gene>
    <name evidence="5" type="ORF">J2Z69_002999</name>
</gene>
<reference evidence="5 6" key="1">
    <citation type="submission" date="2021-03" db="EMBL/GenBank/DDBJ databases">
        <title>Genomic Encyclopedia of Type Strains, Phase IV (KMG-IV): sequencing the most valuable type-strain genomes for metagenomic binning, comparative biology and taxonomic classification.</title>
        <authorList>
            <person name="Goeker M."/>
        </authorList>
    </citation>
    <scope>NUCLEOTIDE SEQUENCE [LARGE SCALE GENOMIC DNA]</scope>
    <source>
        <strain evidence="5 6">DSM 26806</strain>
    </source>
</reference>
<keyword evidence="3" id="KW-1133">Transmembrane helix</keyword>
<proteinExistence type="inferred from homology"/>
<dbReference type="NCBIfam" id="TIGR00350">
    <property type="entry name" value="lytR_cpsA_psr"/>
    <property type="match status" value="1"/>
</dbReference>
<dbReference type="RefSeq" id="WP_245339313.1">
    <property type="nucleotide sequence ID" value="NZ_JAGGLD010000005.1"/>
</dbReference>
<evidence type="ECO:0000256" key="1">
    <source>
        <dbReference type="ARBA" id="ARBA00006068"/>
    </source>
</evidence>
<accession>A0ABS4JJR1</accession>
<dbReference type="PANTHER" id="PTHR33392">
    <property type="entry name" value="POLYISOPRENYL-TEICHOIC ACID--PEPTIDOGLYCAN TEICHOIC ACID TRANSFERASE TAGU"/>
    <property type="match status" value="1"/>
</dbReference>
<feature type="transmembrane region" description="Helical" evidence="3">
    <location>
        <begin position="7"/>
        <end position="26"/>
    </location>
</feature>
<evidence type="ECO:0000256" key="2">
    <source>
        <dbReference type="SAM" id="MobiDB-lite"/>
    </source>
</evidence>
<protein>
    <submittedName>
        <fullName evidence="5">LCP family protein required for cell wall assembly</fullName>
    </submittedName>
</protein>
<dbReference type="InterPro" id="IPR050922">
    <property type="entry name" value="LytR/CpsA/Psr_CW_biosynth"/>
</dbReference>
<sequence length="328" mass="36042">MRRSRKILLILSSVFILFIATGYLIYYKLQPIHHFSTAPLPILVKPNHDADSEPSPSVPDSSLSGSGATSTLKGSAFNLLILGIDARDTENSRTDVIMLAHVDIAQSTVHLISIPRDTRVKLPQVGYTKINHAHVLGEIQGGNQAGTQASLQAVSNLCNCTINYYVKTNFVGFEHFINTLGGINVTLPAPVKLTYAHITLPAGDQKLNGDLALKLVQERHSLGEGDNGRQENQALMLKSIVHSLLQPSNIARFPWLVQQAKQDLLDTNLTDADIISLSLLAKNMNAQSIQYVQIPGHSGKFMDPLVHKELYYWIPNAAAWAEIRSKDL</sequence>
<comment type="similarity">
    <text evidence="1">Belongs to the LytR/CpsA/Psr (LCP) family.</text>
</comment>
<dbReference type="InterPro" id="IPR004474">
    <property type="entry name" value="LytR_CpsA_psr"/>
</dbReference>
<evidence type="ECO:0000259" key="4">
    <source>
        <dbReference type="Pfam" id="PF03816"/>
    </source>
</evidence>
<feature type="domain" description="Cell envelope-related transcriptional attenuator" evidence="4">
    <location>
        <begin position="93"/>
        <end position="244"/>
    </location>
</feature>
<comment type="caution">
    <text evidence="5">The sequence shown here is derived from an EMBL/GenBank/DDBJ whole genome shotgun (WGS) entry which is preliminary data.</text>
</comment>
<keyword evidence="3" id="KW-0472">Membrane</keyword>
<evidence type="ECO:0000313" key="5">
    <source>
        <dbReference type="EMBL" id="MBP2001943.1"/>
    </source>
</evidence>
<evidence type="ECO:0000256" key="3">
    <source>
        <dbReference type="SAM" id="Phobius"/>
    </source>
</evidence>